<evidence type="ECO:0000313" key="8">
    <source>
        <dbReference type="EMBL" id="MPN19627.1"/>
    </source>
</evidence>
<dbReference type="EMBL" id="VSSQ01067224">
    <property type="protein sequence ID" value="MPN19627.1"/>
    <property type="molecule type" value="Genomic_DNA"/>
</dbReference>
<evidence type="ECO:0000259" key="7">
    <source>
        <dbReference type="Pfam" id="PF01432"/>
    </source>
</evidence>
<evidence type="ECO:0000256" key="3">
    <source>
        <dbReference type="ARBA" id="ARBA00022723"/>
    </source>
</evidence>
<keyword evidence="3" id="KW-0479">Metal-binding</keyword>
<evidence type="ECO:0000256" key="4">
    <source>
        <dbReference type="ARBA" id="ARBA00022801"/>
    </source>
</evidence>
<evidence type="ECO:0000256" key="5">
    <source>
        <dbReference type="ARBA" id="ARBA00022833"/>
    </source>
</evidence>
<comment type="caution">
    <text evidence="8">The sequence shown here is derived from an EMBL/GenBank/DDBJ whole genome shotgun (WGS) entry which is preliminary data.</text>
</comment>
<dbReference type="EC" id="3.4.24.-" evidence="8"/>
<evidence type="ECO:0000256" key="6">
    <source>
        <dbReference type="ARBA" id="ARBA00023049"/>
    </source>
</evidence>
<keyword evidence="2" id="KW-0645">Protease</keyword>
<accession>A0A645FYL2</accession>
<dbReference type="Pfam" id="PF01432">
    <property type="entry name" value="Peptidase_M3"/>
    <property type="match status" value="1"/>
</dbReference>
<comment type="cofactor">
    <cofactor evidence="1">
        <name>Zn(2+)</name>
        <dbReference type="ChEBI" id="CHEBI:29105"/>
    </cofactor>
</comment>
<dbReference type="AlphaFoldDB" id="A0A645FYL2"/>
<dbReference type="GO" id="GO:0006508">
    <property type="term" value="P:proteolysis"/>
    <property type="evidence" value="ECO:0007669"/>
    <property type="project" value="UniProtKB-KW"/>
</dbReference>
<feature type="domain" description="Peptidase M3A/M3B catalytic" evidence="7">
    <location>
        <begin position="2"/>
        <end position="101"/>
    </location>
</feature>
<keyword evidence="4 8" id="KW-0378">Hydrolase</keyword>
<dbReference type="GO" id="GO:0004222">
    <property type="term" value="F:metalloendopeptidase activity"/>
    <property type="evidence" value="ECO:0007669"/>
    <property type="project" value="InterPro"/>
</dbReference>
<gene>
    <name evidence="8" type="primary">pepF1_28</name>
    <name evidence="8" type="ORF">SDC9_166999</name>
</gene>
<sequence length="119" mass="13633">MTSHYAELNAKYYGPSVEKDPEIGIEWTRIPHFYYNYYVYQYATGFSAATALAKRIVEGEEGALEQYFSYLKAGNSDYPIEVMKKAGVDMTQSAYIEDAMKVFEERLNELEQLIAAQQA</sequence>
<dbReference type="SUPFAM" id="SSF55486">
    <property type="entry name" value="Metalloproteases ('zincins'), catalytic domain"/>
    <property type="match status" value="1"/>
</dbReference>
<dbReference type="InterPro" id="IPR042088">
    <property type="entry name" value="OligoPept_F_C"/>
</dbReference>
<name>A0A645FYL2_9ZZZZ</name>
<evidence type="ECO:0000256" key="1">
    <source>
        <dbReference type="ARBA" id="ARBA00001947"/>
    </source>
</evidence>
<evidence type="ECO:0000256" key="2">
    <source>
        <dbReference type="ARBA" id="ARBA00022670"/>
    </source>
</evidence>
<keyword evidence="6" id="KW-0482">Metalloprotease</keyword>
<proteinExistence type="predicted"/>
<organism evidence="8">
    <name type="scientific">bioreactor metagenome</name>
    <dbReference type="NCBI Taxonomy" id="1076179"/>
    <lineage>
        <taxon>unclassified sequences</taxon>
        <taxon>metagenomes</taxon>
        <taxon>ecological metagenomes</taxon>
    </lineage>
</organism>
<dbReference type="GO" id="GO:0046872">
    <property type="term" value="F:metal ion binding"/>
    <property type="evidence" value="ECO:0007669"/>
    <property type="project" value="UniProtKB-KW"/>
</dbReference>
<reference evidence="8" key="1">
    <citation type="submission" date="2019-08" db="EMBL/GenBank/DDBJ databases">
        <authorList>
            <person name="Kucharzyk K."/>
            <person name="Murdoch R.W."/>
            <person name="Higgins S."/>
            <person name="Loffler F."/>
        </authorList>
    </citation>
    <scope>NUCLEOTIDE SEQUENCE</scope>
</reference>
<protein>
    <submittedName>
        <fullName evidence="8">Oligoendopeptidase F, plasmid</fullName>
        <ecNumber evidence="8">3.4.24.-</ecNumber>
    </submittedName>
</protein>
<dbReference type="Gene3D" id="1.10.1370.20">
    <property type="entry name" value="Oligoendopeptidase f, C-terminal domain"/>
    <property type="match status" value="1"/>
</dbReference>
<keyword evidence="5" id="KW-0862">Zinc</keyword>
<dbReference type="InterPro" id="IPR001567">
    <property type="entry name" value="Pept_M3A_M3B_dom"/>
</dbReference>